<sequence length="298" mass="33684">MPDEGGRVLEWEKVSPYRKRSPGMRTRFPTRLFNKKAMDFSYLPHIGLLSEYQKEYLDYSGIGCTCVHRCVAAGLTSKGPAEGQPQDYDIGDGVVPDFRGETTSKSAYCPQPILSQLPCYKPSAGSERPPMLLGPNMMEVDSVSHSTHGPQPLILARTTAPRWIADQYRTPKYQTRYDLTSSYQADYCGIKTRPRNICLDTMAGGDNVRVRDQTHNEEVEHCMPHAKSMQGILHDRLNDYVTSLLFRTTTGSTYQPPSVYGKGRCHPPRDKPDRHCPAEALDRVSCKIHRNQEYLKNP</sequence>
<organism evidence="1 2">
    <name type="scientific">Larinioides sclopetarius</name>
    <dbReference type="NCBI Taxonomy" id="280406"/>
    <lineage>
        <taxon>Eukaryota</taxon>
        <taxon>Metazoa</taxon>
        <taxon>Ecdysozoa</taxon>
        <taxon>Arthropoda</taxon>
        <taxon>Chelicerata</taxon>
        <taxon>Arachnida</taxon>
        <taxon>Araneae</taxon>
        <taxon>Araneomorphae</taxon>
        <taxon>Entelegynae</taxon>
        <taxon>Araneoidea</taxon>
        <taxon>Araneidae</taxon>
        <taxon>Larinioides</taxon>
    </lineage>
</organism>
<evidence type="ECO:0000313" key="2">
    <source>
        <dbReference type="Proteomes" id="UP001497382"/>
    </source>
</evidence>
<protein>
    <submittedName>
        <fullName evidence="1">Uncharacterized protein</fullName>
    </submittedName>
</protein>
<accession>A0AAV2B7N0</accession>
<keyword evidence="2" id="KW-1185">Reference proteome</keyword>
<name>A0AAV2B7N0_9ARAC</name>
<dbReference type="Proteomes" id="UP001497382">
    <property type="component" value="Unassembled WGS sequence"/>
</dbReference>
<evidence type="ECO:0000313" key="1">
    <source>
        <dbReference type="EMBL" id="CAL1291872.1"/>
    </source>
</evidence>
<proteinExistence type="predicted"/>
<reference evidence="1 2" key="1">
    <citation type="submission" date="2024-04" db="EMBL/GenBank/DDBJ databases">
        <authorList>
            <person name="Rising A."/>
            <person name="Reimegard J."/>
            <person name="Sonavane S."/>
            <person name="Akerstrom W."/>
            <person name="Nylinder S."/>
            <person name="Hedman E."/>
            <person name="Kallberg Y."/>
        </authorList>
    </citation>
    <scope>NUCLEOTIDE SEQUENCE [LARGE SCALE GENOMIC DNA]</scope>
</reference>
<comment type="caution">
    <text evidence="1">The sequence shown here is derived from an EMBL/GenBank/DDBJ whole genome shotgun (WGS) entry which is preliminary data.</text>
</comment>
<gene>
    <name evidence="1" type="ORF">LARSCL_LOCUS17328</name>
</gene>
<dbReference type="EMBL" id="CAXIEN010000294">
    <property type="protein sequence ID" value="CAL1291872.1"/>
    <property type="molecule type" value="Genomic_DNA"/>
</dbReference>
<dbReference type="AlphaFoldDB" id="A0AAV2B7N0"/>